<dbReference type="InterPro" id="IPR046528">
    <property type="entry name" value="DUF6593"/>
</dbReference>
<feature type="compositionally biased region" description="Polar residues" evidence="1">
    <location>
        <begin position="163"/>
        <end position="175"/>
    </location>
</feature>
<feature type="domain" description="DUF6593" evidence="2">
    <location>
        <begin position="11"/>
        <end position="159"/>
    </location>
</feature>
<comment type="caution">
    <text evidence="3">The sequence shown here is derived from an EMBL/GenBank/DDBJ whole genome shotgun (WGS) entry which is preliminary data.</text>
</comment>
<feature type="region of interest" description="Disordered" evidence="1">
    <location>
        <begin position="162"/>
        <end position="210"/>
    </location>
</feature>
<name>A0A8H3DPR9_9AGAM</name>
<gene>
    <name evidence="3" type="ORF">RDB_LOCUS184318</name>
</gene>
<accession>A0A8H3DPR9</accession>
<sequence>MAQRFGIRGTSPIHCTLHKNSTAAYDVTTSFCSPSVTSVIRDGTVIAKIEWSKIGRWRSKVTIEGQAGVLDNILPRTGMFTQSREYRSIKGKVLKWKVGGISTLCIAPDTNTNLAHYNGVPITRSIKSRETSILEVFDGAQDIQDAIVVTWAIMEIMARGRNPASTPGIRNSTRPGQRVLRSGGDGGSWGSFGGGGGDGGCGGDGGGGGG</sequence>
<evidence type="ECO:0000313" key="4">
    <source>
        <dbReference type="Proteomes" id="UP000663853"/>
    </source>
</evidence>
<dbReference type="AlphaFoldDB" id="A0A8H3DPR9"/>
<evidence type="ECO:0000259" key="2">
    <source>
        <dbReference type="Pfam" id="PF20236"/>
    </source>
</evidence>
<reference evidence="3" key="1">
    <citation type="submission" date="2021-01" db="EMBL/GenBank/DDBJ databases">
        <authorList>
            <person name="Kaushik A."/>
        </authorList>
    </citation>
    <scope>NUCLEOTIDE SEQUENCE</scope>
    <source>
        <strain evidence="3">AG6-10EEA</strain>
    </source>
</reference>
<dbReference type="EMBL" id="CAJMXA010004227">
    <property type="protein sequence ID" value="CAE6537683.1"/>
    <property type="molecule type" value="Genomic_DNA"/>
</dbReference>
<protein>
    <recommendedName>
        <fullName evidence="2">DUF6593 domain-containing protein</fullName>
    </recommendedName>
</protein>
<dbReference type="Pfam" id="PF20236">
    <property type="entry name" value="DUF6593"/>
    <property type="match status" value="1"/>
</dbReference>
<organism evidence="3 4">
    <name type="scientific">Rhizoctonia solani</name>
    <dbReference type="NCBI Taxonomy" id="456999"/>
    <lineage>
        <taxon>Eukaryota</taxon>
        <taxon>Fungi</taxon>
        <taxon>Dikarya</taxon>
        <taxon>Basidiomycota</taxon>
        <taxon>Agaricomycotina</taxon>
        <taxon>Agaricomycetes</taxon>
        <taxon>Cantharellales</taxon>
        <taxon>Ceratobasidiaceae</taxon>
        <taxon>Rhizoctonia</taxon>
    </lineage>
</organism>
<proteinExistence type="predicted"/>
<evidence type="ECO:0000256" key="1">
    <source>
        <dbReference type="SAM" id="MobiDB-lite"/>
    </source>
</evidence>
<dbReference type="Proteomes" id="UP000663853">
    <property type="component" value="Unassembled WGS sequence"/>
</dbReference>
<evidence type="ECO:0000313" key="3">
    <source>
        <dbReference type="EMBL" id="CAE6537683.1"/>
    </source>
</evidence>
<feature type="compositionally biased region" description="Gly residues" evidence="1">
    <location>
        <begin position="183"/>
        <end position="210"/>
    </location>
</feature>